<protein>
    <submittedName>
        <fullName evidence="1">DNA alkylation repair protein</fullName>
    </submittedName>
</protein>
<organism evidence="1 2">
    <name type="scientific">Pseudohalocynthiibacter aestuariivivens</name>
    <dbReference type="NCBI Taxonomy" id="1591409"/>
    <lineage>
        <taxon>Bacteria</taxon>
        <taxon>Pseudomonadati</taxon>
        <taxon>Pseudomonadota</taxon>
        <taxon>Alphaproteobacteria</taxon>
        <taxon>Rhodobacterales</taxon>
        <taxon>Paracoccaceae</taxon>
        <taxon>Pseudohalocynthiibacter</taxon>
    </lineage>
</organism>
<dbReference type="InterPro" id="IPR016024">
    <property type="entry name" value="ARM-type_fold"/>
</dbReference>
<keyword evidence="2" id="KW-1185">Reference proteome</keyword>
<reference evidence="1 2" key="1">
    <citation type="submission" date="2024-09" db="EMBL/GenBank/DDBJ databases">
        <authorList>
            <person name="Sun Q."/>
            <person name="Mori K."/>
        </authorList>
    </citation>
    <scope>NUCLEOTIDE SEQUENCE [LARGE SCALE GENOMIC DNA]</scope>
    <source>
        <strain evidence="1 2">CECT 8726</strain>
    </source>
</reference>
<dbReference type="PANTHER" id="PTHR34070:SF1">
    <property type="entry name" value="DNA ALKYLATION REPAIR PROTEIN"/>
    <property type="match status" value="1"/>
</dbReference>
<proteinExistence type="predicted"/>
<dbReference type="InterPro" id="IPR014825">
    <property type="entry name" value="DNA_alkylation"/>
</dbReference>
<accession>A0ABV5JJ59</accession>
<dbReference type="Pfam" id="PF08713">
    <property type="entry name" value="DNA_alkylation"/>
    <property type="match status" value="1"/>
</dbReference>
<comment type="caution">
    <text evidence="1">The sequence shown here is derived from an EMBL/GenBank/DDBJ whole genome shotgun (WGS) entry which is preliminary data.</text>
</comment>
<evidence type="ECO:0000313" key="1">
    <source>
        <dbReference type="EMBL" id="MFB9233496.1"/>
    </source>
</evidence>
<dbReference type="RefSeq" id="WP_213888403.1">
    <property type="nucleotide sequence ID" value="NZ_JAGFNU010000003.1"/>
</dbReference>
<dbReference type="PANTHER" id="PTHR34070">
    <property type="entry name" value="ARMADILLO-TYPE FOLD"/>
    <property type="match status" value="1"/>
</dbReference>
<gene>
    <name evidence="1" type="ORF">ACFFUT_17010</name>
</gene>
<dbReference type="Proteomes" id="UP001589683">
    <property type="component" value="Unassembled WGS sequence"/>
</dbReference>
<name>A0ABV5JJ59_9RHOB</name>
<dbReference type="CDD" id="cd06561">
    <property type="entry name" value="AlkD_like"/>
    <property type="match status" value="1"/>
</dbReference>
<dbReference type="SUPFAM" id="SSF48371">
    <property type="entry name" value="ARM repeat"/>
    <property type="match status" value="1"/>
</dbReference>
<evidence type="ECO:0000313" key="2">
    <source>
        <dbReference type="Proteomes" id="UP001589683"/>
    </source>
</evidence>
<dbReference type="EMBL" id="JBHMEA010000049">
    <property type="protein sequence ID" value="MFB9233496.1"/>
    <property type="molecule type" value="Genomic_DNA"/>
</dbReference>
<dbReference type="Gene3D" id="1.25.10.90">
    <property type="match status" value="1"/>
</dbReference>
<sequence>MTPEDALEELRAFSQPGKALQMAAYHKVDRVFLGVANPDIDAAQKTWRNSLDVSERVALADGLWQSGIFEARIAAAKLLTQARLRPDETAWALIQSWVPEFDCWALADHVCIAGQKRLIADPSRIEAVETWTKSEHMWTRRAAMVITLPWTKQNHPKPQDLAIRDRVLGWAAAYVADRDWFIQKSIGWWLRELSKHDRPRVEAFLEKHGQEMKSFARKEAAKYL</sequence>